<keyword evidence="1" id="KW-0812">Transmembrane</keyword>
<protein>
    <submittedName>
        <fullName evidence="2">Uncharacterized protein</fullName>
    </submittedName>
</protein>
<keyword evidence="1" id="KW-1133">Transmembrane helix</keyword>
<evidence type="ECO:0000256" key="1">
    <source>
        <dbReference type="SAM" id="Phobius"/>
    </source>
</evidence>
<dbReference type="EMBL" id="BK015083">
    <property type="protein sequence ID" value="DAD90358.1"/>
    <property type="molecule type" value="Genomic_DNA"/>
</dbReference>
<accession>A0A8S5N6U0</accession>
<feature type="transmembrane region" description="Helical" evidence="1">
    <location>
        <begin position="6"/>
        <end position="23"/>
    </location>
</feature>
<keyword evidence="1" id="KW-0472">Membrane</keyword>
<reference evidence="2" key="1">
    <citation type="journal article" date="2021" name="Proc. Natl. Acad. Sci. U.S.A.">
        <title>A Catalog of Tens of Thousands of Viruses from Human Metagenomes Reveals Hidden Associations with Chronic Diseases.</title>
        <authorList>
            <person name="Tisza M.J."/>
            <person name="Buck C.B."/>
        </authorList>
    </citation>
    <scope>NUCLEOTIDE SEQUENCE</scope>
    <source>
        <strain evidence="2">Ct7K12</strain>
    </source>
</reference>
<name>A0A8S5N6U0_9CAUD</name>
<organism evidence="2">
    <name type="scientific">Podoviridae sp. ct7K12</name>
    <dbReference type="NCBI Taxonomy" id="2826540"/>
    <lineage>
        <taxon>Viruses</taxon>
        <taxon>Duplodnaviria</taxon>
        <taxon>Heunggongvirae</taxon>
        <taxon>Uroviricota</taxon>
        <taxon>Caudoviricetes</taxon>
    </lineage>
</organism>
<evidence type="ECO:0000313" key="2">
    <source>
        <dbReference type="EMBL" id="DAD90358.1"/>
    </source>
</evidence>
<proteinExistence type="predicted"/>
<sequence length="42" mass="5174">MNSCKITFFCYYCFTHFYLLYIWRACLNSLFINSISEDYPEL</sequence>